<name>A0A402CYN6_9BACT</name>
<dbReference type="RefSeq" id="WP_119322446.1">
    <property type="nucleotide sequence ID" value="NZ_AP025739.1"/>
</dbReference>
<proteinExistence type="predicted"/>
<evidence type="ECO:0000313" key="2">
    <source>
        <dbReference type="Proteomes" id="UP000287394"/>
    </source>
</evidence>
<accession>A0A402CYN6</accession>
<dbReference type="EMBL" id="AP025739">
    <property type="protein sequence ID" value="BDI31258.1"/>
    <property type="molecule type" value="Genomic_DNA"/>
</dbReference>
<reference evidence="1 2" key="1">
    <citation type="journal article" date="2019" name="Int. J. Syst. Evol. Microbiol.">
        <title>Capsulimonas corticalis gen. nov., sp. nov., an aerobic capsulated bacterium, of a novel bacterial order, Capsulimonadales ord. nov., of the class Armatimonadia of the phylum Armatimonadetes.</title>
        <authorList>
            <person name="Li J."/>
            <person name="Kudo C."/>
            <person name="Tonouchi A."/>
        </authorList>
    </citation>
    <scope>NUCLEOTIDE SEQUENCE [LARGE SCALE GENOMIC DNA]</scope>
    <source>
        <strain evidence="1 2">AX-7</strain>
    </source>
</reference>
<protein>
    <submittedName>
        <fullName evidence="1">Uncharacterized protein</fullName>
    </submittedName>
</protein>
<dbReference type="KEGG" id="ccot:CCAX7_33090"/>
<dbReference type="Proteomes" id="UP000287394">
    <property type="component" value="Chromosome"/>
</dbReference>
<keyword evidence="2" id="KW-1185">Reference proteome</keyword>
<gene>
    <name evidence="1" type="ORF">CCAX7_33090</name>
</gene>
<organism evidence="1 2">
    <name type="scientific">Capsulimonas corticalis</name>
    <dbReference type="NCBI Taxonomy" id="2219043"/>
    <lineage>
        <taxon>Bacteria</taxon>
        <taxon>Bacillati</taxon>
        <taxon>Armatimonadota</taxon>
        <taxon>Armatimonadia</taxon>
        <taxon>Capsulimonadales</taxon>
        <taxon>Capsulimonadaceae</taxon>
        <taxon>Capsulimonas</taxon>
    </lineage>
</organism>
<evidence type="ECO:0000313" key="1">
    <source>
        <dbReference type="EMBL" id="BDI31258.1"/>
    </source>
</evidence>
<dbReference type="AlphaFoldDB" id="A0A402CYN6"/>
<sequence length="77" mass="8090">MKTSIPLAADIALTVWVVTVAVVYFGGYFAPNSIGIWTGHAIVVYALMLLASVGVLATKFLAASDDKKRSADSDVSD</sequence>